<dbReference type="EMBL" id="MCFH01000016">
    <property type="protein sequence ID" value="ORX52201.1"/>
    <property type="molecule type" value="Genomic_DNA"/>
</dbReference>
<gene>
    <name evidence="3" type="ORF">BCR36DRAFT_582707</name>
</gene>
<protein>
    <submittedName>
        <fullName evidence="3">Trimeric LpxA-like protein</fullName>
    </submittedName>
</protein>
<dbReference type="OrthoDB" id="25818at2759"/>
<dbReference type="PROSITE" id="PS00101">
    <property type="entry name" value="HEXAPEP_TRANSFERASES"/>
    <property type="match status" value="1"/>
</dbReference>
<accession>A0A1Y1VC17</accession>
<reference evidence="3 4" key="2">
    <citation type="submission" date="2016-08" db="EMBL/GenBank/DDBJ databases">
        <title>Pervasive Adenine N6-methylation of Active Genes in Fungi.</title>
        <authorList>
            <consortium name="DOE Joint Genome Institute"/>
            <person name="Mondo S.J."/>
            <person name="Dannebaum R.O."/>
            <person name="Kuo R.C."/>
            <person name="Labutti K."/>
            <person name="Haridas S."/>
            <person name="Kuo A."/>
            <person name="Salamov A."/>
            <person name="Ahrendt S.R."/>
            <person name="Lipzen A."/>
            <person name="Sullivan W."/>
            <person name="Andreopoulos W.B."/>
            <person name="Clum A."/>
            <person name="Lindquist E."/>
            <person name="Daum C."/>
            <person name="Ramamoorthy G.K."/>
            <person name="Gryganskyi A."/>
            <person name="Culley D."/>
            <person name="Magnuson J.K."/>
            <person name="James T.Y."/>
            <person name="O'Malley M.A."/>
            <person name="Stajich J.E."/>
            <person name="Spatafora J.W."/>
            <person name="Visel A."/>
            <person name="Grigoriev I.V."/>
        </authorList>
    </citation>
    <scope>NUCLEOTIDE SEQUENCE [LARGE SCALE GENOMIC DNA]</scope>
    <source>
        <strain evidence="4">finn</strain>
    </source>
</reference>
<dbReference type="Gene3D" id="2.160.10.10">
    <property type="entry name" value="Hexapeptide repeat proteins"/>
    <property type="match status" value="1"/>
</dbReference>
<evidence type="ECO:0000256" key="2">
    <source>
        <dbReference type="ARBA" id="ARBA00022679"/>
    </source>
</evidence>
<evidence type="ECO:0000256" key="1">
    <source>
        <dbReference type="ARBA" id="ARBA00007274"/>
    </source>
</evidence>
<sequence length="217" mass="23926">MASLLQLNCIVNNLRKTSIIPLNALNFVFQSNILRKYKSTKNIKEKQFDLNKITPKKYEERVKSAQLIHQFNHTMPYTEKYDKLMNKVFGGKIGKDSMVMTPVSGSDLDHVTIGDNVFINSGALFMATGGITIEDNSILAANVQIITNNHDIRHHNIIKCKPIHLKKNCWIGAGVTILPGVTIGENSVVGAGSIVTKDIEDNSVAVGSPAKVIKKIQ</sequence>
<dbReference type="PANTHER" id="PTHR23416:SF23">
    <property type="entry name" value="ACETYLTRANSFERASE C18B11.09C-RELATED"/>
    <property type="match status" value="1"/>
</dbReference>
<proteinExistence type="inferred from homology"/>
<dbReference type="InterPro" id="IPR051159">
    <property type="entry name" value="Hexapeptide_acetyltransf"/>
</dbReference>
<comment type="caution">
    <text evidence="3">The sequence shown here is derived from an EMBL/GenBank/DDBJ whole genome shotgun (WGS) entry which is preliminary data.</text>
</comment>
<reference evidence="3 4" key="1">
    <citation type="submission" date="2016-08" db="EMBL/GenBank/DDBJ databases">
        <title>Genomes of anaerobic fungi encode conserved fungal cellulosomes for biomass hydrolysis.</title>
        <authorList>
            <consortium name="DOE Joint Genome Institute"/>
            <person name="Haitjema C.H."/>
            <person name="Gilmore S.P."/>
            <person name="Henske J.K."/>
            <person name="Solomon K.V."/>
            <person name="De Groot R."/>
            <person name="Kuo A."/>
            <person name="Mondo S.J."/>
            <person name="Salamov A.A."/>
            <person name="Labutti K."/>
            <person name="Zhao Z."/>
            <person name="Chiniquy J."/>
            <person name="Barry K."/>
            <person name="Brewer H.M."/>
            <person name="Purvine S.O."/>
            <person name="Wright A.T."/>
            <person name="Boxma B."/>
            <person name="Van Alen T."/>
            <person name="Hackstein J.H."/>
            <person name="Baker S.E."/>
            <person name="Grigoriev I.V."/>
            <person name="O'Malley M.A."/>
        </authorList>
    </citation>
    <scope>NUCLEOTIDE SEQUENCE [LARGE SCALE GENOMIC DNA]</scope>
    <source>
        <strain evidence="4">finn</strain>
    </source>
</reference>
<dbReference type="InterPro" id="IPR018357">
    <property type="entry name" value="Hexapep_transf_CS"/>
</dbReference>
<dbReference type="AlphaFoldDB" id="A0A1Y1VC17"/>
<dbReference type="Pfam" id="PF14602">
    <property type="entry name" value="Hexapep_2"/>
    <property type="match status" value="1"/>
</dbReference>
<dbReference type="PANTHER" id="PTHR23416">
    <property type="entry name" value="SIALIC ACID SYNTHASE-RELATED"/>
    <property type="match status" value="1"/>
</dbReference>
<dbReference type="Pfam" id="PF00132">
    <property type="entry name" value="Hexapep"/>
    <property type="match status" value="1"/>
</dbReference>
<dbReference type="InterPro" id="IPR011004">
    <property type="entry name" value="Trimer_LpxA-like_sf"/>
</dbReference>
<comment type="similarity">
    <text evidence="1">Belongs to the transferase hexapeptide repeat family.</text>
</comment>
<evidence type="ECO:0000313" key="3">
    <source>
        <dbReference type="EMBL" id="ORX52201.1"/>
    </source>
</evidence>
<dbReference type="STRING" id="1754191.A0A1Y1VC17"/>
<evidence type="ECO:0000313" key="4">
    <source>
        <dbReference type="Proteomes" id="UP000193719"/>
    </source>
</evidence>
<dbReference type="GO" id="GO:0008374">
    <property type="term" value="F:O-acyltransferase activity"/>
    <property type="evidence" value="ECO:0007669"/>
    <property type="project" value="TreeGrafter"/>
</dbReference>
<name>A0A1Y1VC17_9FUNG</name>
<dbReference type="Proteomes" id="UP000193719">
    <property type="component" value="Unassembled WGS sequence"/>
</dbReference>
<keyword evidence="4" id="KW-1185">Reference proteome</keyword>
<dbReference type="SUPFAM" id="SSF51161">
    <property type="entry name" value="Trimeric LpxA-like enzymes"/>
    <property type="match status" value="1"/>
</dbReference>
<dbReference type="InterPro" id="IPR001451">
    <property type="entry name" value="Hexapep"/>
</dbReference>
<keyword evidence="2" id="KW-0808">Transferase</keyword>
<organism evidence="3 4">
    <name type="scientific">Piromyces finnis</name>
    <dbReference type="NCBI Taxonomy" id="1754191"/>
    <lineage>
        <taxon>Eukaryota</taxon>
        <taxon>Fungi</taxon>
        <taxon>Fungi incertae sedis</taxon>
        <taxon>Chytridiomycota</taxon>
        <taxon>Chytridiomycota incertae sedis</taxon>
        <taxon>Neocallimastigomycetes</taxon>
        <taxon>Neocallimastigales</taxon>
        <taxon>Neocallimastigaceae</taxon>
        <taxon>Piromyces</taxon>
    </lineage>
</organism>